<dbReference type="EMBL" id="CM039429">
    <property type="protein sequence ID" value="KAI4348574.1"/>
    <property type="molecule type" value="Genomic_DNA"/>
</dbReference>
<keyword evidence="2" id="KW-1185">Reference proteome</keyword>
<name>A0ACB9PKP9_BAUVA</name>
<sequence>MADPLVTEPPPEPPSDLCFNDFSTELNNLPIPSLDSLFFNDNNEAVPSDAFASDLDFGTEFGEIGDFDINFCDLDNLYIPSDAEDFLLSDGYKSTEGSVLPSGSAMDDPVEVNNDGSKHMNYDFPSFESPESASLVYSGGHNSHNSNDVKFSSFEPPESDSCDRESSGGPVSSQGSGNAGSGVYEVINSHSPDRDVSSHTLVNQDIKLEEMSKNSELKRKKQNEGNADSRTAKCRRSFVSLENATQPSGLHGVNDEDEKRTARLMRNRESAQLSRQRKKHYVEELEEKVRSMHATITELSSKISFVVAENATLRQQLSAGGIFPTPPPGMYPPPPMAPMPYPWMPCAPYVMKPQGSQVPLVPIPRLKSLQPVSSSKAKKSESKKTEGKTKKLASITFLGLFFFILLFGGLVPLVNVKFGGVVDDVSSRPTYVSDRLYGQHGGKVWYLKGHINGSDGDKSVGFSSGRFGSNGINFERGRKLEEMHKQRDPRLRSGSDEFVHLDNSSEPLLASLYVPRNDKLVKIDGNLIIHSILASEKAVASQTAHKEKDKRETGLAISKDWDSALAIPEVGGNRGRHPHLYRSPPKQRKALASGSAETLKDHLKSTASDGKMQQWFREGLAGPMLSSGMCTEVFQFDISSTPGAIVPASSVANVSSENHQNGASYNKSRNRRILRKLPNSLAGSGLNISQEYLVRNSQNDNYRGNKSMSSMVVSVLVDPKEVGDDVDGMIAPKSLSRIFVVVLIDSVKYVTYSCGLPRASPHLVAA</sequence>
<gene>
    <name evidence="1" type="ORF">L6164_009283</name>
</gene>
<evidence type="ECO:0000313" key="2">
    <source>
        <dbReference type="Proteomes" id="UP000828941"/>
    </source>
</evidence>
<proteinExistence type="predicted"/>
<comment type="caution">
    <text evidence="1">The sequence shown here is derived from an EMBL/GenBank/DDBJ whole genome shotgun (WGS) entry which is preliminary data.</text>
</comment>
<reference evidence="1 2" key="1">
    <citation type="journal article" date="2022" name="DNA Res.">
        <title>Chromosomal-level genome assembly of the orchid tree Bauhinia variegata (Leguminosae; Cercidoideae) supports the allotetraploid origin hypothesis of Bauhinia.</title>
        <authorList>
            <person name="Zhong Y."/>
            <person name="Chen Y."/>
            <person name="Zheng D."/>
            <person name="Pang J."/>
            <person name="Liu Y."/>
            <person name="Luo S."/>
            <person name="Meng S."/>
            <person name="Qian L."/>
            <person name="Wei D."/>
            <person name="Dai S."/>
            <person name="Zhou R."/>
        </authorList>
    </citation>
    <scope>NUCLEOTIDE SEQUENCE [LARGE SCALE GENOMIC DNA]</scope>
    <source>
        <strain evidence="1">BV-YZ2020</strain>
    </source>
</reference>
<dbReference type="Proteomes" id="UP000828941">
    <property type="component" value="Chromosome 4"/>
</dbReference>
<evidence type="ECO:0000313" key="1">
    <source>
        <dbReference type="EMBL" id="KAI4348574.1"/>
    </source>
</evidence>
<organism evidence="1 2">
    <name type="scientific">Bauhinia variegata</name>
    <name type="common">Purple orchid tree</name>
    <name type="synonym">Phanera variegata</name>
    <dbReference type="NCBI Taxonomy" id="167791"/>
    <lineage>
        <taxon>Eukaryota</taxon>
        <taxon>Viridiplantae</taxon>
        <taxon>Streptophyta</taxon>
        <taxon>Embryophyta</taxon>
        <taxon>Tracheophyta</taxon>
        <taxon>Spermatophyta</taxon>
        <taxon>Magnoliopsida</taxon>
        <taxon>eudicotyledons</taxon>
        <taxon>Gunneridae</taxon>
        <taxon>Pentapetalae</taxon>
        <taxon>rosids</taxon>
        <taxon>fabids</taxon>
        <taxon>Fabales</taxon>
        <taxon>Fabaceae</taxon>
        <taxon>Cercidoideae</taxon>
        <taxon>Cercideae</taxon>
        <taxon>Bauhiniinae</taxon>
        <taxon>Bauhinia</taxon>
    </lineage>
</organism>
<accession>A0ACB9PKP9</accession>
<protein>
    <submittedName>
        <fullName evidence="1">Uncharacterized protein</fullName>
    </submittedName>
</protein>